<dbReference type="InterPro" id="IPR000010">
    <property type="entry name" value="Cystatin_dom"/>
</dbReference>
<dbReference type="SMART" id="SM00043">
    <property type="entry name" value="CY"/>
    <property type="match status" value="1"/>
</dbReference>
<name>A0A1Q1NP98_PRIPG</name>
<organism evidence="3">
    <name type="scientific">Pristhesancus plagipennis</name>
    <name type="common">Common assassin bug</name>
    <dbReference type="NCBI Taxonomy" id="1955184"/>
    <lineage>
        <taxon>Eukaryota</taxon>
        <taxon>Metazoa</taxon>
        <taxon>Ecdysozoa</taxon>
        <taxon>Arthropoda</taxon>
        <taxon>Hexapoda</taxon>
        <taxon>Insecta</taxon>
        <taxon>Pterygota</taxon>
        <taxon>Neoptera</taxon>
        <taxon>Paraneoptera</taxon>
        <taxon>Hemiptera</taxon>
        <taxon>Heteroptera</taxon>
        <taxon>Panheteroptera</taxon>
        <taxon>Cimicomorpha</taxon>
        <taxon>Reduviidae</taxon>
        <taxon>Harpactorinae</taxon>
        <taxon>Harpactorini</taxon>
        <taxon>Pristhesancus</taxon>
    </lineage>
</organism>
<evidence type="ECO:0000313" key="3">
    <source>
        <dbReference type="EMBL" id="AQM58343.1"/>
    </source>
</evidence>
<dbReference type="GO" id="GO:0004869">
    <property type="term" value="F:cysteine-type endopeptidase inhibitor activity"/>
    <property type="evidence" value="ECO:0007669"/>
    <property type="project" value="InterPro"/>
</dbReference>
<feature type="signal peptide" evidence="1">
    <location>
        <begin position="1"/>
        <end position="24"/>
    </location>
</feature>
<proteinExistence type="evidence at transcript level"/>
<dbReference type="Pfam" id="PF00031">
    <property type="entry name" value="Cystatin"/>
    <property type="match status" value="1"/>
</dbReference>
<dbReference type="CDD" id="cd00042">
    <property type="entry name" value="CY"/>
    <property type="match status" value="1"/>
</dbReference>
<dbReference type="Gene3D" id="3.10.450.10">
    <property type="match status" value="1"/>
</dbReference>
<feature type="domain" description="Cystatin" evidence="2">
    <location>
        <begin position="26"/>
        <end position="111"/>
    </location>
</feature>
<dbReference type="SUPFAM" id="SSF54403">
    <property type="entry name" value="Cystatin/monellin"/>
    <property type="match status" value="1"/>
</dbReference>
<keyword evidence="1" id="KW-0732">Signal</keyword>
<evidence type="ECO:0000259" key="2">
    <source>
        <dbReference type="SMART" id="SM00043"/>
    </source>
</evidence>
<accession>A0A1Q1NP98</accession>
<dbReference type="InterPro" id="IPR046350">
    <property type="entry name" value="Cystatin_sf"/>
</dbReference>
<dbReference type="EMBL" id="KX459592">
    <property type="protein sequence ID" value="AQM58343.1"/>
    <property type="molecule type" value="mRNA"/>
</dbReference>
<reference evidence="3" key="1">
    <citation type="journal article" date="2017" name="Mol. Cell. Proteomics">
        <title>Melt with this kiss: Paralysing and liquefying venom of the assassin bug Pristhesancus plagipennis (Hemiptera: Reduviidae).</title>
        <authorList>
            <person name="Walker A.A."/>
            <person name="Madio B."/>
            <person name="Jin J."/>
            <person name="Undheim E.A."/>
            <person name="Fry B.G."/>
            <person name="King G.F."/>
        </authorList>
    </citation>
    <scope>NUCLEOTIDE SEQUENCE</scope>
    <source>
        <tissue evidence="3">Venom/labial gland</tissue>
    </source>
</reference>
<sequence>MSLLTVTVSALLVLTIAVLNSAEAGACLGCFNEISVDDKNLKKTLNMALNLANAGNYKVIKILKAEEQVVAGFKYRIKFAAKIPGKGKKICRLSCVHLLNEPLRVEGLSCK</sequence>
<feature type="chain" id="PRO_5018710037" evidence="1">
    <location>
        <begin position="25"/>
        <end position="111"/>
    </location>
</feature>
<dbReference type="AlphaFoldDB" id="A0A1Q1NP98"/>
<evidence type="ECO:0000256" key="1">
    <source>
        <dbReference type="SAM" id="SignalP"/>
    </source>
</evidence>
<protein>
    <submittedName>
        <fullName evidence="3">Venom cystatin-like protein 3</fullName>
    </submittedName>
</protein>